<dbReference type="InterPro" id="IPR003392">
    <property type="entry name" value="PTHD_SSD"/>
</dbReference>
<feature type="transmembrane region" description="Helical" evidence="7">
    <location>
        <begin position="48"/>
        <end position="71"/>
    </location>
</feature>
<dbReference type="GO" id="GO:0006897">
    <property type="term" value="P:endocytosis"/>
    <property type="evidence" value="ECO:0007669"/>
    <property type="project" value="TreeGrafter"/>
</dbReference>
<organism evidence="9 10">
    <name type="scientific">Ancylostoma duodenale</name>
    <dbReference type="NCBI Taxonomy" id="51022"/>
    <lineage>
        <taxon>Eukaryota</taxon>
        <taxon>Metazoa</taxon>
        <taxon>Ecdysozoa</taxon>
        <taxon>Nematoda</taxon>
        <taxon>Chromadorea</taxon>
        <taxon>Rhabditida</taxon>
        <taxon>Rhabditina</taxon>
        <taxon>Rhabditomorpha</taxon>
        <taxon>Strongyloidea</taxon>
        <taxon>Ancylostomatidae</taxon>
        <taxon>Ancylostomatinae</taxon>
        <taxon>Ancylostoma</taxon>
    </lineage>
</organism>
<feature type="domain" description="SSD" evidence="8">
    <location>
        <begin position="1"/>
        <end position="105"/>
    </location>
</feature>
<dbReference type="PANTHER" id="PTHR10796:SF95">
    <property type="entry name" value="SSD DOMAIN-CONTAINING PROTEIN"/>
    <property type="match status" value="1"/>
</dbReference>
<evidence type="ECO:0000256" key="6">
    <source>
        <dbReference type="ARBA" id="ARBA00023180"/>
    </source>
</evidence>
<dbReference type="GO" id="GO:0030659">
    <property type="term" value="C:cytoplasmic vesicle membrane"/>
    <property type="evidence" value="ECO:0007669"/>
    <property type="project" value="TreeGrafter"/>
</dbReference>
<evidence type="ECO:0000256" key="2">
    <source>
        <dbReference type="ARBA" id="ARBA00005585"/>
    </source>
</evidence>
<evidence type="ECO:0000259" key="8">
    <source>
        <dbReference type="PROSITE" id="PS50156"/>
    </source>
</evidence>
<dbReference type="OrthoDB" id="6510177at2759"/>
<dbReference type="Proteomes" id="UP000054047">
    <property type="component" value="Unassembled WGS sequence"/>
</dbReference>
<dbReference type="EMBL" id="KN735364">
    <property type="protein sequence ID" value="KIH56704.1"/>
    <property type="molecule type" value="Genomic_DNA"/>
</dbReference>
<evidence type="ECO:0000256" key="7">
    <source>
        <dbReference type="SAM" id="Phobius"/>
    </source>
</evidence>
<dbReference type="Pfam" id="PF02460">
    <property type="entry name" value="Patched"/>
    <property type="match status" value="1"/>
</dbReference>
<dbReference type="Gene3D" id="1.20.1640.10">
    <property type="entry name" value="Multidrug efflux transporter AcrB transmembrane domain"/>
    <property type="match status" value="1"/>
</dbReference>
<protein>
    <recommendedName>
        <fullName evidence="8">SSD domain-containing protein</fullName>
    </recommendedName>
</protein>
<sequence length="235" mass="26844">MFGLEQSQDHRGGVRLRVDDAYLMMHSWMRVSVEEPTMTKRERVAHMLVDVGPSVTITSLTNFLAFLVGIYTPTPEIQLFCMGNSVAILFDFIYQITMYAALLSITGDLQMRKASKAPNNPQWLKMKKEMFSDILDEYSQWLASKFTAVFLFIVLCVYWSISVFGATQIEVILSADKLVLQDSPLITTSITPLYVCTTDRKKGSRVVFKGVQRMNHLREKFVLVNYTVANIFIQN</sequence>
<comment type="similarity">
    <text evidence="2">Belongs to the patched family.</text>
</comment>
<dbReference type="PANTHER" id="PTHR10796">
    <property type="entry name" value="PATCHED-RELATED"/>
    <property type="match status" value="1"/>
</dbReference>
<keyword evidence="10" id="KW-1185">Reference proteome</keyword>
<evidence type="ECO:0000313" key="9">
    <source>
        <dbReference type="EMBL" id="KIH56704.1"/>
    </source>
</evidence>
<gene>
    <name evidence="9" type="ORF">ANCDUO_13115</name>
</gene>
<dbReference type="SUPFAM" id="SSF82866">
    <property type="entry name" value="Multidrug efflux transporter AcrB transmembrane domain"/>
    <property type="match status" value="1"/>
</dbReference>
<evidence type="ECO:0000256" key="3">
    <source>
        <dbReference type="ARBA" id="ARBA00022692"/>
    </source>
</evidence>
<keyword evidence="3 7" id="KW-0812">Transmembrane</keyword>
<evidence type="ECO:0000256" key="5">
    <source>
        <dbReference type="ARBA" id="ARBA00023136"/>
    </source>
</evidence>
<evidence type="ECO:0000256" key="4">
    <source>
        <dbReference type="ARBA" id="ARBA00022989"/>
    </source>
</evidence>
<evidence type="ECO:0000313" key="10">
    <source>
        <dbReference type="Proteomes" id="UP000054047"/>
    </source>
</evidence>
<dbReference type="AlphaFoldDB" id="A0A0C2GCU2"/>
<dbReference type="GO" id="GO:0018996">
    <property type="term" value="P:molting cycle, collagen and cuticulin-based cuticle"/>
    <property type="evidence" value="ECO:0007669"/>
    <property type="project" value="TreeGrafter"/>
</dbReference>
<name>A0A0C2GCU2_9BILA</name>
<feature type="non-terminal residue" evidence="9">
    <location>
        <position position="235"/>
    </location>
</feature>
<feature type="transmembrane region" description="Helical" evidence="7">
    <location>
        <begin position="77"/>
        <end position="103"/>
    </location>
</feature>
<proteinExistence type="inferred from homology"/>
<accession>A0A0C2GCU2</accession>
<evidence type="ECO:0000256" key="1">
    <source>
        <dbReference type="ARBA" id="ARBA00004141"/>
    </source>
</evidence>
<dbReference type="InterPro" id="IPR051697">
    <property type="entry name" value="Patched_domain-protein"/>
</dbReference>
<keyword evidence="6" id="KW-0325">Glycoprotein</keyword>
<dbReference type="GO" id="GO:0005886">
    <property type="term" value="C:plasma membrane"/>
    <property type="evidence" value="ECO:0007669"/>
    <property type="project" value="TreeGrafter"/>
</dbReference>
<dbReference type="PROSITE" id="PS50156">
    <property type="entry name" value="SSD"/>
    <property type="match status" value="1"/>
</dbReference>
<comment type="subcellular location">
    <subcellularLocation>
        <location evidence="1">Membrane</location>
        <topology evidence="1">Multi-pass membrane protein</topology>
    </subcellularLocation>
</comment>
<keyword evidence="5 7" id="KW-0472">Membrane</keyword>
<keyword evidence="4 7" id="KW-1133">Transmembrane helix</keyword>
<feature type="transmembrane region" description="Helical" evidence="7">
    <location>
        <begin position="142"/>
        <end position="161"/>
    </location>
</feature>
<reference evidence="9 10" key="1">
    <citation type="submission" date="2013-12" db="EMBL/GenBank/DDBJ databases">
        <title>Draft genome of the parsitic nematode Ancylostoma duodenale.</title>
        <authorList>
            <person name="Mitreva M."/>
        </authorList>
    </citation>
    <scope>NUCLEOTIDE SEQUENCE [LARGE SCALE GENOMIC DNA]</scope>
    <source>
        <strain evidence="9 10">Zhejiang</strain>
    </source>
</reference>
<dbReference type="InterPro" id="IPR000731">
    <property type="entry name" value="SSD"/>
</dbReference>